<dbReference type="WBParaSite" id="nRc.2.0.1.t09946-RA">
    <property type="protein sequence ID" value="nRc.2.0.1.t09946-RA"/>
    <property type="gene ID" value="nRc.2.0.1.g09946"/>
</dbReference>
<proteinExistence type="predicted"/>
<accession>A0A915I7V8</accession>
<dbReference type="AlphaFoldDB" id="A0A915I7V8"/>
<keyword evidence="1" id="KW-1133">Transmembrane helix</keyword>
<dbReference type="Proteomes" id="UP000887565">
    <property type="component" value="Unplaced"/>
</dbReference>
<keyword evidence="2" id="KW-1185">Reference proteome</keyword>
<evidence type="ECO:0000313" key="2">
    <source>
        <dbReference type="Proteomes" id="UP000887565"/>
    </source>
</evidence>
<organism evidence="2 3">
    <name type="scientific">Romanomermis culicivorax</name>
    <name type="common">Nematode worm</name>
    <dbReference type="NCBI Taxonomy" id="13658"/>
    <lineage>
        <taxon>Eukaryota</taxon>
        <taxon>Metazoa</taxon>
        <taxon>Ecdysozoa</taxon>
        <taxon>Nematoda</taxon>
        <taxon>Enoplea</taxon>
        <taxon>Dorylaimia</taxon>
        <taxon>Mermithida</taxon>
        <taxon>Mermithoidea</taxon>
        <taxon>Mermithidae</taxon>
        <taxon>Romanomermis</taxon>
    </lineage>
</organism>
<protein>
    <submittedName>
        <fullName evidence="3">Uncharacterized protein</fullName>
    </submittedName>
</protein>
<feature type="transmembrane region" description="Helical" evidence="1">
    <location>
        <begin position="44"/>
        <end position="65"/>
    </location>
</feature>
<sequence>MLLSFGTFGFIGYYDLKILNWLRKNRQAIKTIDNRHMFKHEVKLFLQCLFTGCCFMGVIGTYMMLNVFMPSSHRSLWCYLLMDISWLLNHSINPLIYWILNNSKPKTLGVYDNWVKDNWVNDN</sequence>
<dbReference type="Gene3D" id="1.20.1070.10">
    <property type="entry name" value="Rhodopsin 7-helix transmembrane proteins"/>
    <property type="match status" value="1"/>
</dbReference>
<name>A0A915I7V8_ROMCU</name>
<keyword evidence="1" id="KW-0472">Membrane</keyword>
<keyword evidence="1" id="KW-0812">Transmembrane</keyword>
<evidence type="ECO:0000256" key="1">
    <source>
        <dbReference type="SAM" id="Phobius"/>
    </source>
</evidence>
<evidence type="ECO:0000313" key="3">
    <source>
        <dbReference type="WBParaSite" id="nRc.2.0.1.t09946-RA"/>
    </source>
</evidence>
<feature type="transmembrane region" description="Helical" evidence="1">
    <location>
        <begin position="77"/>
        <end position="100"/>
    </location>
</feature>
<reference evidence="3" key="1">
    <citation type="submission" date="2022-11" db="UniProtKB">
        <authorList>
            <consortium name="WormBaseParasite"/>
        </authorList>
    </citation>
    <scope>IDENTIFICATION</scope>
</reference>
<dbReference type="SUPFAM" id="SSF81321">
    <property type="entry name" value="Family A G protein-coupled receptor-like"/>
    <property type="match status" value="1"/>
</dbReference>